<feature type="compositionally biased region" description="Low complexity" evidence="1">
    <location>
        <begin position="33"/>
        <end position="54"/>
    </location>
</feature>
<feature type="region of interest" description="Disordered" evidence="1">
    <location>
        <begin position="1"/>
        <end position="156"/>
    </location>
</feature>
<dbReference type="EMBL" id="CM029040">
    <property type="protein sequence ID" value="KAG2638048.1"/>
    <property type="molecule type" value="Genomic_DNA"/>
</dbReference>
<gene>
    <name evidence="2" type="ORF">PVAP13_2NG567020</name>
</gene>
<evidence type="ECO:0000313" key="3">
    <source>
        <dbReference type="Proteomes" id="UP000823388"/>
    </source>
</evidence>
<comment type="caution">
    <text evidence="2">The sequence shown here is derived from an EMBL/GenBank/DDBJ whole genome shotgun (WGS) entry which is preliminary data.</text>
</comment>
<sequence length="156" mass="16431">MEVDLRRPRCLPPSRAHAPTAAAPARACPPPTHALAGRGRSPAGRGRTPQQDGGRPPPPPPRPRAPPACRQPNSADLDFRAEHGGRPGGERRGAGRGGSFLLASTCGRGREAEGGRGRRRAGAELGAHAEGQRKRGERGRRGRRGASVGKKSKKKF</sequence>
<dbReference type="Proteomes" id="UP000823388">
    <property type="component" value="Chromosome 2N"/>
</dbReference>
<name>A0A8T0VSS2_PANVG</name>
<organism evidence="2 3">
    <name type="scientific">Panicum virgatum</name>
    <name type="common">Blackwell switchgrass</name>
    <dbReference type="NCBI Taxonomy" id="38727"/>
    <lineage>
        <taxon>Eukaryota</taxon>
        <taxon>Viridiplantae</taxon>
        <taxon>Streptophyta</taxon>
        <taxon>Embryophyta</taxon>
        <taxon>Tracheophyta</taxon>
        <taxon>Spermatophyta</taxon>
        <taxon>Magnoliopsida</taxon>
        <taxon>Liliopsida</taxon>
        <taxon>Poales</taxon>
        <taxon>Poaceae</taxon>
        <taxon>PACMAD clade</taxon>
        <taxon>Panicoideae</taxon>
        <taxon>Panicodae</taxon>
        <taxon>Paniceae</taxon>
        <taxon>Panicinae</taxon>
        <taxon>Panicum</taxon>
        <taxon>Panicum sect. Hiantes</taxon>
    </lineage>
</organism>
<dbReference type="AlphaFoldDB" id="A0A8T0VSS2"/>
<feature type="compositionally biased region" description="Low complexity" evidence="1">
    <location>
        <begin position="12"/>
        <end position="26"/>
    </location>
</feature>
<reference evidence="2" key="1">
    <citation type="submission" date="2020-05" db="EMBL/GenBank/DDBJ databases">
        <title>WGS assembly of Panicum virgatum.</title>
        <authorList>
            <person name="Lovell J.T."/>
            <person name="Jenkins J."/>
            <person name="Shu S."/>
            <person name="Juenger T.E."/>
            <person name="Schmutz J."/>
        </authorList>
    </citation>
    <scope>NUCLEOTIDE SEQUENCE</scope>
    <source>
        <strain evidence="2">AP13</strain>
    </source>
</reference>
<keyword evidence="3" id="KW-1185">Reference proteome</keyword>
<feature type="compositionally biased region" description="Basic and acidic residues" evidence="1">
    <location>
        <begin position="77"/>
        <end position="93"/>
    </location>
</feature>
<protein>
    <submittedName>
        <fullName evidence="2">Uncharacterized protein</fullName>
    </submittedName>
</protein>
<feature type="compositionally biased region" description="Pro residues" evidence="1">
    <location>
        <begin position="55"/>
        <end position="66"/>
    </location>
</feature>
<feature type="compositionally biased region" description="Basic residues" evidence="1">
    <location>
        <begin position="135"/>
        <end position="156"/>
    </location>
</feature>
<accession>A0A8T0VSS2</accession>
<evidence type="ECO:0000256" key="1">
    <source>
        <dbReference type="SAM" id="MobiDB-lite"/>
    </source>
</evidence>
<evidence type="ECO:0000313" key="2">
    <source>
        <dbReference type="EMBL" id="KAG2638048.1"/>
    </source>
</evidence>
<proteinExistence type="predicted"/>